<feature type="transmembrane region" description="Helical" evidence="2">
    <location>
        <begin position="51"/>
        <end position="70"/>
    </location>
</feature>
<feature type="compositionally biased region" description="Polar residues" evidence="1">
    <location>
        <begin position="260"/>
        <end position="280"/>
    </location>
</feature>
<feature type="transmembrane region" description="Helical" evidence="2">
    <location>
        <begin position="172"/>
        <end position="191"/>
    </location>
</feature>
<protein>
    <submittedName>
        <fullName evidence="4">MARVEL domain-containing protein</fullName>
    </submittedName>
</protein>
<dbReference type="AlphaFoldDB" id="A0A915ALE2"/>
<evidence type="ECO:0000313" key="3">
    <source>
        <dbReference type="Proteomes" id="UP000887569"/>
    </source>
</evidence>
<evidence type="ECO:0000313" key="4">
    <source>
        <dbReference type="WBParaSite" id="PgR011_g023_t01"/>
    </source>
</evidence>
<keyword evidence="2" id="KW-0812">Transmembrane</keyword>
<evidence type="ECO:0000256" key="2">
    <source>
        <dbReference type="SAM" id="Phobius"/>
    </source>
</evidence>
<keyword evidence="2" id="KW-0472">Membrane</keyword>
<keyword evidence="3" id="KW-1185">Reference proteome</keyword>
<feature type="transmembrane region" description="Helical" evidence="2">
    <location>
        <begin position="129"/>
        <end position="152"/>
    </location>
</feature>
<sequence length="280" mass="31033">MEAPPRYRRQAQRGPFYTLIGMLPCTGGPFKYGYCSSNHDLLCMKVDMRNLLHGAFLVNSMILAICFLVFDLEWRREVFNAKSNCAWQTEILELFINAVAVYFVILTLISATTLVLCIAHKPNIYKNAFYLLTLYSSATFILSIILSASYFLGSRVVAEHCVSTSEIEMLELRMCLVSVVGIITNGIYMIVGIIQGAHEINGNVTGRMQVSVAYDNQIFRLSTSEFINMPPPPPYSSSDTNARGSPIIARSEDSIVPDDITTNEGVQRSPGTNNISTIGS</sequence>
<keyword evidence="2" id="KW-1133">Transmembrane helix</keyword>
<evidence type="ECO:0000256" key="1">
    <source>
        <dbReference type="SAM" id="MobiDB-lite"/>
    </source>
</evidence>
<feature type="region of interest" description="Disordered" evidence="1">
    <location>
        <begin position="259"/>
        <end position="280"/>
    </location>
</feature>
<name>A0A915ALE2_PARUN</name>
<accession>A0A915ALE2</accession>
<feature type="transmembrane region" description="Helical" evidence="2">
    <location>
        <begin position="94"/>
        <end position="117"/>
    </location>
</feature>
<dbReference type="WBParaSite" id="PgR011_g023_t01">
    <property type="protein sequence ID" value="PgR011_g023_t01"/>
    <property type="gene ID" value="PgR011_g023"/>
</dbReference>
<proteinExistence type="predicted"/>
<reference evidence="4" key="1">
    <citation type="submission" date="2022-11" db="UniProtKB">
        <authorList>
            <consortium name="WormBaseParasite"/>
        </authorList>
    </citation>
    <scope>IDENTIFICATION</scope>
</reference>
<dbReference type="Proteomes" id="UP000887569">
    <property type="component" value="Unplaced"/>
</dbReference>
<organism evidence="3 4">
    <name type="scientific">Parascaris univalens</name>
    <name type="common">Nematode worm</name>
    <dbReference type="NCBI Taxonomy" id="6257"/>
    <lineage>
        <taxon>Eukaryota</taxon>
        <taxon>Metazoa</taxon>
        <taxon>Ecdysozoa</taxon>
        <taxon>Nematoda</taxon>
        <taxon>Chromadorea</taxon>
        <taxon>Rhabditida</taxon>
        <taxon>Spirurina</taxon>
        <taxon>Ascaridomorpha</taxon>
        <taxon>Ascaridoidea</taxon>
        <taxon>Ascarididae</taxon>
        <taxon>Parascaris</taxon>
    </lineage>
</organism>